<comment type="caution">
    <text evidence="6">The sequence shown here is derived from an EMBL/GenBank/DDBJ whole genome shotgun (WGS) entry which is preliminary data.</text>
</comment>
<evidence type="ECO:0000259" key="4">
    <source>
        <dbReference type="Pfam" id="PF04650"/>
    </source>
</evidence>
<dbReference type="Proteomes" id="UP000438885">
    <property type="component" value="Unassembled WGS sequence"/>
</dbReference>
<dbReference type="Pfam" id="PF17957">
    <property type="entry name" value="Big_7"/>
    <property type="match status" value="1"/>
</dbReference>
<reference evidence="6 7" key="1">
    <citation type="submission" date="2019-10" db="EMBL/GenBank/DDBJ databases">
        <title>Streptococcus mitis of the oral and urogenital tracts.</title>
        <authorList>
            <person name="Price T."/>
            <person name="Mores C.R."/>
            <person name="Putonti C."/>
            <person name="Wolfe A.J."/>
        </authorList>
    </citation>
    <scope>NUCLEOTIDE SEQUENCE [LARGE SCALE GENOMIC DNA]</scope>
    <source>
        <strain evidence="6 7">SM10</strain>
    </source>
</reference>
<feature type="transmembrane region" description="Helical" evidence="3">
    <location>
        <begin position="21"/>
        <end position="41"/>
    </location>
</feature>
<dbReference type="Pfam" id="PF07564">
    <property type="entry name" value="DUF1542"/>
    <property type="match status" value="1"/>
</dbReference>
<feature type="compositionally biased region" description="Basic and acidic residues" evidence="2">
    <location>
        <begin position="165"/>
        <end position="187"/>
    </location>
</feature>
<feature type="domain" description="DUF1542" evidence="5">
    <location>
        <begin position="574"/>
        <end position="648"/>
    </location>
</feature>
<dbReference type="AlphaFoldDB" id="A0A6I1TXB8"/>
<evidence type="ECO:0000256" key="2">
    <source>
        <dbReference type="SAM" id="MobiDB-lite"/>
    </source>
</evidence>
<feature type="compositionally biased region" description="Polar residues" evidence="2">
    <location>
        <begin position="677"/>
        <end position="692"/>
    </location>
</feature>
<feature type="region of interest" description="Disordered" evidence="2">
    <location>
        <begin position="670"/>
        <end position="718"/>
    </location>
</feature>
<evidence type="ECO:0000313" key="6">
    <source>
        <dbReference type="EMBL" id="MQQ29804.1"/>
    </source>
</evidence>
<evidence type="ECO:0000259" key="5">
    <source>
        <dbReference type="Pfam" id="PF07564"/>
    </source>
</evidence>
<dbReference type="RefSeq" id="WP_153223770.1">
    <property type="nucleotide sequence ID" value="NZ_WIJP01000006.1"/>
</dbReference>
<evidence type="ECO:0000256" key="1">
    <source>
        <dbReference type="ARBA" id="ARBA00022729"/>
    </source>
</evidence>
<keyword evidence="3" id="KW-0812">Transmembrane</keyword>
<dbReference type="EMBL" id="WIJP01000006">
    <property type="protein sequence ID" value="MQQ29804.1"/>
    <property type="molecule type" value="Genomic_DNA"/>
</dbReference>
<keyword evidence="1" id="KW-0732">Signal</keyword>
<feature type="domain" description="YSIRK Gram-positive signal peptide" evidence="4">
    <location>
        <begin position="15"/>
        <end position="36"/>
    </location>
</feature>
<dbReference type="InterPro" id="IPR011439">
    <property type="entry name" value="DUF1542"/>
</dbReference>
<feature type="region of interest" description="Disordered" evidence="2">
    <location>
        <begin position="293"/>
        <end position="323"/>
    </location>
</feature>
<keyword evidence="3" id="KW-0472">Membrane</keyword>
<dbReference type="InterPro" id="IPR005877">
    <property type="entry name" value="YSIRK_signal_dom"/>
</dbReference>
<proteinExistence type="predicted"/>
<organism evidence="6 7">
    <name type="scientific">Streptococcus mitis</name>
    <dbReference type="NCBI Taxonomy" id="28037"/>
    <lineage>
        <taxon>Bacteria</taxon>
        <taxon>Bacillati</taxon>
        <taxon>Bacillota</taxon>
        <taxon>Bacilli</taxon>
        <taxon>Lactobacillales</taxon>
        <taxon>Streptococcaceae</taxon>
        <taxon>Streptococcus</taxon>
        <taxon>Streptococcus mitis group</taxon>
    </lineage>
</organism>
<evidence type="ECO:0000313" key="7">
    <source>
        <dbReference type="Proteomes" id="UP000438885"/>
    </source>
</evidence>
<feature type="compositionally biased region" description="Low complexity" evidence="2">
    <location>
        <begin position="705"/>
        <end position="718"/>
    </location>
</feature>
<accession>A0A6I1TXB8</accession>
<gene>
    <name evidence="6" type="ORF">GEZ84_05365</name>
</gene>
<protein>
    <submittedName>
        <fullName evidence="6">YSIRK-type signal peptide-containing protein</fullName>
    </submittedName>
</protein>
<dbReference type="NCBIfam" id="TIGR01168">
    <property type="entry name" value="YSIRK_signal"/>
    <property type="match status" value="1"/>
</dbReference>
<evidence type="ECO:0000256" key="3">
    <source>
        <dbReference type="SAM" id="Phobius"/>
    </source>
</evidence>
<keyword evidence="3" id="KW-1133">Transmembrane helix</keyword>
<dbReference type="Gene3D" id="1.20.1270.90">
    <property type="entry name" value="AF1782-like"/>
    <property type="match status" value="1"/>
</dbReference>
<name>A0A6I1TXB8_STRMT</name>
<feature type="region of interest" description="Disordered" evidence="2">
    <location>
        <begin position="164"/>
        <end position="187"/>
    </location>
</feature>
<sequence>MRKSNREVNGEKVFRYSIRKYHFGAASVAVAALMFFANGAVKADTLVVSPVTANTEKVNAGVTGLTEGVPPKENLIEKSKEVEGDKTTVAQKLVDKSPLVQAISDLQAAIAKVDEESLLSLSNQLTQLTDENNRLLNGENISEEAIASQVSRVQFLTEQVRQLKSKTEDKASNKEDRSGSKVQDKREFEVSENAVTLVNQTEEIKKSVKDVKVEEVFTNKTKLETLLKEIDKLDPEKYTEDSVKGLKEKVAKAKEVLTIAKNQEEVNSVYKELVNYKNSSLRRVKMTHKPLEENTPKLDTTNGKETVGKKAQNTEPNDRNIAGHNHILNGITLPEGSGLRAAPNNANFRYETDGADLSSLVAGEELGYGKKIIIKVKYDTKVISTRDVYITTTPNTGPRTEYTRRQQDGIGPYDGGTNIKLVGSIPNDMIGTYDLHVHVLNNKRNNAQMATLNVPITVKPKKPTVSVADLVNAEGKKPVVTATVANTSISKVEFYLNGQKQTEVNATNGQATWTPTNALRENDRITVKNIAKGGIPPRDAYGNTFTTRETASDMSDPVVIPKAPKPAFDLGAEKSNAKAELGRIAQAEITAINGDKSLTTTEKTAKVQEVNTKKTQGEQAIDAASVNDADKVAQAKETAKTAIEGVHTPGNLATVKSNAKAALEEAAKAEKSEIASDNSVTSADRVTQTNAVDTKKTEAEGQNFSSRCRCSSSSENRR</sequence>
<dbReference type="Pfam" id="PF04650">
    <property type="entry name" value="YSIRK_signal"/>
    <property type="match status" value="1"/>
</dbReference>